<keyword evidence="3" id="KW-1185">Reference proteome</keyword>
<dbReference type="Proteomes" id="UP001167796">
    <property type="component" value="Unassembled WGS sequence"/>
</dbReference>
<dbReference type="EMBL" id="JAUQSX010000011">
    <property type="protein sequence ID" value="MDO7848610.1"/>
    <property type="molecule type" value="Genomic_DNA"/>
</dbReference>
<dbReference type="RefSeq" id="WP_305013280.1">
    <property type="nucleotide sequence ID" value="NZ_JAUQSX010000011.1"/>
</dbReference>
<evidence type="ECO:0000313" key="3">
    <source>
        <dbReference type="Proteomes" id="UP001167796"/>
    </source>
</evidence>
<dbReference type="Pfam" id="PF14534">
    <property type="entry name" value="DUF4440"/>
    <property type="match status" value="1"/>
</dbReference>
<organism evidence="2 3">
    <name type="scientific">Hymenobacter mellowenesis</name>
    <dbReference type="NCBI Taxonomy" id="3063995"/>
    <lineage>
        <taxon>Bacteria</taxon>
        <taxon>Pseudomonadati</taxon>
        <taxon>Bacteroidota</taxon>
        <taxon>Cytophagia</taxon>
        <taxon>Cytophagales</taxon>
        <taxon>Hymenobacteraceae</taxon>
        <taxon>Hymenobacter</taxon>
    </lineage>
</organism>
<gene>
    <name evidence="2" type="ORF">Q5H92_19750</name>
</gene>
<evidence type="ECO:0000259" key="1">
    <source>
        <dbReference type="Pfam" id="PF14534"/>
    </source>
</evidence>
<evidence type="ECO:0000313" key="2">
    <source>
        <dbReference type="EMBL" id="MDO7848610.1"/>
    </source>
</evidence>
<protein>
    <submittedName>
        <fullName evidence="2">Nuclear transport factor 2 family protein</fullName>
    </submittedName>
</protein>
<dbReference type="InterPro" id="IPR027843">
    <property type="entry name" value="DUF4440"/>
</dbReference>
<dbReference type="Gene3D" id="3.10.450.50">
    <property type="match status" value="1"/>
</dbReference>
<feature type="domain" description="DUF4440" evidence="1">
    <location>
        <begin position="13"/>
        <end position="119"/>
    </location>
</feature>
<dbReference type="SUPFAM" id="SSF54427">
    <property type="entry name" value="NTF2-like"/>
    <property type="match status" value="1"/>
</dbReference>
<reference evidence="2" key="1">
    <citation type="submission" date="2023-07" db="EMBL/GenBank/DDBJ databases">
        <authorList>
            <person name="Kim M.K."/>
        </authorList>
    </citation>
    <scope>NUCLEOTIDE SEQUENCE</scope>
    <source>
        <strain evidence="2">M29</strain>
    </source>
</reference>
<proteinExistence type="predicted"/>
<sequence length="130" mass="14407">MQPHSPTQAAEQLLIQYAEALNAANPALLPALYTTDGVFMPDGVTSLPAGTLPGKGENFFAKTRFHISYAVEDVTVGGEYAFVQATARTATTDLATGQQVARTSREFFVLRQESQDWKIYRYLFNSVRER</sequence>
<name>A0ABT9AFH1_9BACT</name>
<comment type="caution">
    <text evidence="2">The sequence shown here is derived from an EMBL/GenBank/DDBJ whole genome shotgun (WGS) entry which is preliminary data.</text>
</comment>
<dbReference type="InterPro" id="IPR032710">
    <property type="entry name" value="NTF2-like_dom_sf"/>
</dbReference>
<accession>A0ABT9AFH1</accession>
<dbReference type="CDD" id="cd00531">
    <property type="entry name" value="NTF2_like"/>
    <property type="match status" value="1"/>
</dbReference>